<dbReference type="EMBL" id="SJJZ01000006">
    <property type="protein sequence ID" value="TCC01896.1"/>
    <property type="molecule type" value="Genomic_DNA"/>
</dbReference>
<keyword evidence="3" id="KW-1185">Reference proteome</keyword>
<reference evidence="2 3" key="1">
    <citation type="submission" date="2019-02" db="EMBL/GenBank/DDBJ databases">
        <title>Kribbella capetownensis sp. nov. and Kribbella speibonae sp. nov., isolated from soil.</title>
        <authorList>
            <person name="Curtis S.M."/>
            <person name="Norton I."/>
            <person name="Everest G.J."/>
            <person name="Meyers P.R."/>
        </authorList>
    </citation>
    <scope>NUCLEOTIDE SEQUENCE [LARGE SCALE GENOMIC DNA]</scope>
    <source>
        <strain evidence="2 3">KCTC 29219</strain>
    </source>
</reference>
<keyword evidence="1" id="KW-0472">Membrane</keyword>
<sequence>MTDDSKARAEAMQQLRGHTRPLLGDKLTKRVQAHHNGALYVESTWSGALLAWLVDSVLVDGTAVALGVLYYVRSTDPNKTAGAVIIAITLLFVLPLLYGWFYGNGRGIGALLTGTQLVRVEDGSRVGLGKAGWAMLIRTLFLPLVFWAAFGGGGTVSGGETRRVSIDVADTEHLKATGFHHLP</sequence>
<protein>
    <recommendedName>
        <fullName evidence="4">RDD family protein</fullName>
    </recommendedName>
</protein>
<feature type="transmembrane region" description="Helical" evidence="1">
    <location>
        <begin position="49"/>
        <end position="72"/>
    </location>
</feature>
<proteinExistence type="predicted"/>
<comment type="caution">
    <text evidence="2">The sequence shown here is derived from an EMBL/GenBank/DDBJ whole genome shotgun (WGS) entry which is preliminary data.</text>
</comment>
<organism evidence="2 3">
    <name type="scientific">Kribbella soli</name>
    <dbReference type="NCBI Taxonomy" id="1124743"/>
    <lineage>
        <taxon>Bacteria</taxon>
        <taxon>Bacillati</taxon>
        <taxon>Actinomycetota</taxon>
        <taxon>Actinomycetes</taxon>
        <taxon>Propionibacteriales</taxon>
        <taxon>Kribbellaceae</taxon>
        <taxon>Kribbella</taxon>
    </lineage>
</organism>
<evidence type="ECO:0000313" key="2">
    <source>
        <dbReference type="EMBL" id="TCC01896.1"/>
    </source>
</evidence>
<dbReference type="AlphaFoldDB" id="A0A4V2LXU7"/>
<feature type="transmembrane region" description="Helical" evidence="1">
    <location>
        <begin position="84"/>
        <end position="102"/>
    </location>
</feature>
<feature type="transmembrane region" description="Helical" evidence="1">
    <location>
        <begin position="131"/>
        <end position="153"/>
    </location>
</feature>
<dbReference type="RefSeq" id="WP_131348059.1">
    <property type="nucleotide sequence ID" value="NZ_SJJZ01000006.1"/>
</dbReference>
<dbReference type="OrthoDB" id="4951023at2"/>
<evidence type="ECO:0008006" key="4">
    <source>
        <dbReference type="Google" id="ProtNLM"/>
    </source>
</evidence>
<evidence type="ECO:0000256" key="1">
    <source>
        <dbReference type="SAM" id="Phobius"/>
    </source>
</evidence>
<keyword evidence="1" id="KW-1133">Transmembrane helix</keyword>
<gene>
    <name evidence="2" type="ORF">E0H45_41250</name>
</gene>
<accession>A0A4V2LXU7</accession>
<name>A0A4V2LXU7_9ACTN</name>
<evidence type="ECO:0000313" key="3">
    <source>
        <dbReference type="Proteomes" id="UP000292346"/>
    </source>
</evidence>
<dbReference type="Proteomes" id="UP000292346">
    <property type="component" value="Unassembled WGS sequence"/>
</dbReference>
<keyword evidence="1" id="KW-0812">Transmembrane</keyword>